<gene>
    <name evidence="6" type="primary">flgA</name>
    <name evidence="6" type="ORF">KCG44_09465</name>
</gene>
<accession>A0ABS6SFI2</accession>
<comment type="function">
    <text evidence="4">Involved in the assembly process of the P-ring formation. It may associate with FlgF on the rod constituting a structure essential for the P-ring assembly or may act as a modulator protein for the P-ring assembly.</text>
</comment>
<sequence>MMNTHTARAATILGLLLLGLMPRPAAATGFSAADIDAIAADTLAARGSGLATIPVDPRLRFDECGATLRVDDVRGGLRISCPGSWQVNVRLTSAGAAVRPAAPQGTYLVAVRPILRGAVIRPQDIRPKEGALRPAYVLERDVVIGAAATRTIQPDMPISTAMIKPALRVHRRDPVEIVSNGRGFQVSMAGTARQSGSTGARIEVVNASSHKKISGFVTDSGKIKINR</sequence>
<dbReference type="InterPro" id="IPR039246">
    <property type="entry name" value="Flagellar_FlgA"/>
</dbReference>
<evidence type="ECO:0000256" key="4">
    <source>
        <dbReference type="RuleBase" id="RU362063"/>
    </source>
</evidence>
<keyword evidence="6" id="KW-0969">Cilium</keyword>
<dbReference type="Pfam" id="PF13144">
    <property type="entry name" value="ChapFlgA"/>
    <property type="match status" value="1"/>
</dbReference>
<dbReference type="Proteomes" id="UP000722336">
    <property type="component" value="Unassembled WGS sequence"/>
</dbReference>
<comment type="subcellular location">
    <subcellularLocation>
        <location evidence="1 4">Periplasm</location>
    </subcellularLocation>
</comment>
<keyword evidence="6" id="KW-0966">Cell projection</keyword>
<comment type="similarity">
    <text evidence="4">Belongs to the FlgA family.</text>
</comment>
<keyword evidence="4" id="KW-1005">Bacterial flagellum biogenesis</keyword>
<evidence type="ECO:0000256" key="1">
    <source>
        <dbReference type="ARBA" id="ARBA00004418"/>
    </source>
</evidence>
<keyword evidence="6" id="KW-0282">Flagellum</keyword>
<name>A0ABS6SFI2_9SPHN</name>
<keyword evidence="2 4" id="KW-0732">Signal</keyword>
<dbReference type="InterPro" id="IPR017585">
    <property type="entry name" value="SAF_FlgA"/>
</dbReference>
<evidence type="ECO:0000256" key="2">
    <source>
        <dbReference type="ARBA" id="ARBA00022729"/>
    </source>
</evidence>
<protein>
    <recommendedName>
        <fullName evidence="4">Flagella basal body P-ring formation protein FlgA</fullName>
    </recommendedName>
</protein>
<evidence type="ECO:0000259" key="5">
    <source>
        <dbReference type="SMART" id="SM00858"/>
    </source>
</evidence>
<dbReference type="EMBL" id="JAGSPA010000003">
    <property type="protein sequence ID" value="MBV7257010.1"/>
    <property type="molecule type" value="Genomic_DNA"/>
</dbReference>
<dbReference type="RefSeq" id="WP_218445850.1">
    <property type="nucleotide sequence ID" value="NZ_JAGSPA010000003.1"/>
</dbReference>
<dbReference type="PANTHER" id="PTHR36307:SF1">
    <property type="entry name" value="FLAGELLA BASAL BODY P-RING FORMATION PROTEIN FLGA"/>
    <property type="match status" value="1"/>
</dbReference>
<reference evidence="6 7" key="1">
    <citation type="submission" date="2021-04" db="EMBL/GenBank/DDBJ databases">
        <authorList>
            <person name="Pira H."/>
            <person name="Risdian C."/>
            <person name="Wink J."/>
        </authorList>
    </citation>
    <scope>NUCLEOTIDE SEQUENCE [LARGE SCALE GENOMIC DNA]</scope>
    <source>
        <strain evidence="6 7">WHA3</strain>
    </source>
</reference>
<dbReference type="CDD" id="cd11614">
    <property type="entry name" value="SAF_CpaB_FlgA_like"/>
    <property type="match status" value="1"/>
</dbReference>
<evidence type="ECO:0000313" key="6">
    <source>
        <dbReference type="EMBL" id="MBV7257010.1"/>
    </source>
</evidence>
<dbReference type="NCBIfam" id="TIGR03170">
    <property type="entry name" value="flgA_cterm"/>
    <property type="match status" value="1"/>
</dbReference>
<dbReference type="InterPro" id="IPR013974">
    <property type="entry name" value="SAF"/>
</dbReference>
<organism evidence="6 7">
    <name type="scientific">Pacificimonas pallii</name>
    <dbReference type="NCBI Taxonomy" id="2827236"/>
    <lineage>
        <taxon>Bacteria</taxon>
        <taxon>Pseudomonadati</taxon>
        <taxon>Pseudomonadota</taxon>
        <taxon>Alphaproteobacteria</taxon>
        <taxon>Sphingomonadales</taxon>
        <taxon>Sphingosinicellaceae</taxon>
        <taxon>Pacificimonas</taxon>
    </lineage>
</organism>
<keyword evidence="7" id="KW-1185">Reference proteome</keyword>
<comment type="caution">
    <text evidence="6">The sequence shown here is derived from an EMBL/GenBank/DDBJ whole genome shotgun (WGS) entry which is preliminary data.</text>
</comment>
<keyword evidence="3 4" id="KW-0574">Periplasm</keyword>
<feature type="domain" description="SAF" evidence="5">
    <location>
        <begin position="105"/>
        <end position="164"/>
    </location>
</feature>
<evidence type="ECO:0000256" key="3">
    <source>
        <dbReference type="ARBA" id="ARBA00022764"/>
    </source>
</evidence>
<feature type="chain" id="PRO_5044997533" description="Flagella basal body P-ring formation protein FlgA" evidence="4">
    <location>
        <begin position="28"/>
        <end position="227"/>
    </location>
</feature>
<dbReference type="SMART" id="SM00858">
    <property type="entry name" value="SAF"/>
    <property type="match status" value="1"/>
</dbReference>
<feature type="signal peptide" evidence="4">
    <location>
        <begin position="1"/>
        <end position="27"/>
    </location>
</feature>
<proteinExistence type="inferred from homology"/>
<evidence type="ECO:0000313" key="7">
    <source>
        <dbReference type="Proteomes" id="UP000722336"/>
    </source>
</evidence>
<dbReference type="PANTHER" id="PTHR36307">
    <property type="entry name" value="FLAGELLA BASAL BODY P-RING FORMATION PROTEIN FLGA"/>
    <property type="match status" value="1"/>
</dbReference>